<dbReference type="EMBL" id="LAXD01000001">
    <property type="protein sequence ID" value="KWX01161.1"/>
    <property type="molecule type" value="Genomic_DNA"/>
</dbReference>
<dbReference type="Proteomes" id="UP000070598">
    <property type="component" value="Unassembled WGS sequence"/>
</dbReference>
<dbReference type="Proteomes" id="UP000070188">
    <property type="component" value="Unassembled WGS sequence"/>
</dbReference>
<name>A0A132N5J9_9ACTN</name>
<evidence type="ECO:0000256" key="3">
    <source>
        <dbReference type="ARBA" id="ARBA00022840"/>
    </source>
</evidence>
<dbReference type="InterPro" id="IPR003439">
    <property type="entry name" value="ABC_transporter-like_ATP-bd"/>
</dbReference>
<keyword evidence="3" id="KW-0067">ATP-binding</keyword>
<dbReference type="AlphaFoldDB" id="A0A132N5J9"/>
<feature type="domain" description="ABC transporter" evidence="4">
    <location>
        <begin position="6"/>
        <end position="232"/>
    </location>
</feature>
<evidence type="ECO:0000259" key="4">
    <source>
        <dbReference type="PROSITE" id="PS50893"/>
    </source>
</evidence>
<organism evidence="6 9">
    <name type="scientific">Carbonactinospora thermoautotrophica</name>
    <dbReference type="NCBI Taxonomy" id="1469144"/>
    <lineage>
        <taxon>Bacteria</taxon>
        <taxon>Bacillati</taxon>
        <taxon>Actinomycetota</taxon>
        <taxon>Actinomycetes</taxon>
        <taxon>Kitasatosporales</taxon>
        <taxon>Carbonactinosporaceae</taxon>
        <taxon>Carbonactinospora</taxon>
    </lineage>
</organism>
<dbReference type="Proteomes" id="UP000070659">
    <property type="component" value="Unassembled WGS sequence"/>
</dbReference>
<evidence type="ECO:0000313" key="8">
    <source>
        <dbReference type="Proteomes" id="UP000070188"/>
    </source>
</evidence>
<dbReference type="PROSITE" id="PS00211">
    <property type="entry name" value="ABC_TRANSPORTER_1"/>
    <property type="match status" value="1"/>
</dbReference>
<dbReference type="InterPro" id="IPR003593">
    <property type="entry name" value="AAA+_ATPase"/>
</dbReference>
<reference evidence="9" key="2">
    <citation type="submission" date="2015-02" db="EMBL/GenBank/DDBJ databases">
        <title>Physiological reanalysis, assessment of diazotrophy, and genome sequences of multiple isolates of Streptomyces thermoautotrophicus.</title>
        <authorList>
            <person name="MacKellar D.C."/>
            <person name="Lieber L."/>
            <person name="Norman J."/>
            <person name="Bolger A."/>
            <person name="Tobin C."/>
            <person name="Murray J.W."/>
            <person name="Friesen M."/>
            <person name="Prell J."/>
        </authorList>
    </citation>
    <scope>NUCLEOTIDE SEQUENCE [LARGE SCALE GENOMIC DNA]</scope>
    <source>
        <strain evidence="9">UBT1</strain>
    </source>
</reference>
<accession>A0A132N5J9</accession>
<dbReference type="PATRIC" id="fig|1469144.10.peg.2373"/>
<reference evidence="8" key="3">
    <citation type="submission" date="2015-04" db="EMBL/GenBank/DDBJ databases">
        <title>Physiological reanalysis, assessment of diazotrophy, and genome sequences of multiple isolates of Streptomyces thermoautotrophicus.</title>
        <authorList>
            <person name="MacKellar D.C."/>
            <person name="Lieber L."/>
            <person name="Norman J."/>
            <person name="Bolger A."/>
            <person name="Tobin C."/>
            <person name="Murray J.W."/>
            <person name="Chang R."/>
            <person name="Ford T."/>
            <person name="Nguyen P.Q."/>
            <person name="Woodward J."/>
            <person name="Permingeat H."/>
            <person name="Joshi N.S."/>
            <person name="Silver P.A."/>
            <person name="Usadel B."/>
            <person name="Rutherford A.W."/>
            <person name="Friesen M."/>
            <person name="Prell J."/>
        </authorList>
    </citation>
    <scope>NUCLEOTIDE SEQUENCE [LARGE SCALE GENOMIC DNA]</scope>
    <source>
        <strain evidence="8">H1</strain>
    </source>
</reference>
<dbReference type="SMART" id="SM00382">
    <property type="entry name" value="AAA"/>
    <property type="match status" value="1"/>
</dbReference>
<dbReference type="OrthoDB" id="8773773at2"/>
<evidence type="ECO:0000313" key="7">
    <source>
        <dbReference type="EMBL" id="KWX05519.1"/>
    </source>
</evidence>
<dbReference type="RefSeq" id="WP_066887444.1">
    <property type="nucleotide sequence ID" value="NZ_JYIJ01000011.1"/>
</dbReference>
<comment type="caution">
    <text evidence="6">The sequence shown here is derived from an EMBL/GenBank/DDBJ whole genome shotgun (WGS) entry which is preliminary data.</text>
</comment>
<evidence type="ECO:0000256" key="1">
    <source>
        <dbReference type="ARBA" id="ARBA00022448"/>
    </source>
</evidence>
<evidence type="ECO:0000313" key="10">
    <source>
        <dbReference type="Proteomes" id="UP000070659"/>
    </source>
</evidence>
<dbReference type="Gene3D" id="3.40.50.300">
    <property type="entry name" value="P-loop containing nucleotide triphosphate hydrolases"/>
    <property type="match status" value="1"/>
</dbReference>
<dbReference type="EMBL" id="JYIJ01000011">
    <property type="protein sequence ID" value="KWX05519.1"/>
    <property type="molecule type" value="Genomic_DNA"/>
</dbReference>
<dbReference type="STRING" id="1469144.LI90_2189"/>
<gene>
    <name evidence="5" type="ORF">LI90_2189</name>
    <name evidence="7" type="ORF">TH66_02275</name>
    <name evidence="6" type="ORF">TR74_23735</name>
</gene>
<evidence type="ECO:0000313" key="6">
    <source>
        <dbReference type="EMBL" id="KWX05428.1"/>
    </source>
</evidence>
<dbReference type="GO" id="GO:0005524">
    <property type="term" value="F:ATP binding"/>
    <property type="evidence" value="ECO:0007669"/>
    <property type="project" value="UniProtKB-KW"/>
</dbReference>
<keyword evidence="2" id="KW-0547">Nucleotide-binding</keyword>
<dbReference type="InterPro" id="IPR017871">
    <property type="entry name" value="ABC_transporter-like_CS"/>
</dbReference>
<dbReference type="InterPro" id="IPR027417">
    <property type="entry name" value="P-loop_NTPase"/>
</dbReference>
<evidence type="ECO:0000313" key="5">
    <source>
        <dbReference type="EMBL" id="KWX01161.1"/>
    </source>
</evidence>
<proteinExistence type="predicted"/>
<reference evidence="6 10" key="1">
    <citation type="submission" date="2015-02" db="EMBL/GenBank/DDBJ databases">
        <title>Physiological reanalysis, assessment of diazotrophy, and genome sequences of multiple isolates of Streptomyces thermoautotrophicus.</title>
        <authorList>
            <person name="MacKellar D.C."/>
            <person name="Lieber L."/>
            <person name="Norman J."/>
            <person name="Bolger A."/>
            <person name="Tobin C."/>
            <person name="Murray J.W."/>
            <person name="Prell J."/>
        </authorList>
    </citation>
    <scope>NUCLEOTIDE SEQUENCE [LARGE SCALE GENOMIC DNA]</scope>
    <source>
        <strain evidence="6 10">UBT1</strain>
    </source>
</reference>
<dbReference type="PANTHER" id="PTHR42781:SF4">
    <property type="entry name" value="SPERMIDINE_PUTRESCINE IMPORT ATP-BINDING PROTEIN POTA"/>
    <property type="match status" value="1"/>
</dbReference>
<dbReference type="SUPFAM" id="SSF52540">
    <property type="entry name" value="P-loop containing nucleoside triphosphate hydrolases"/>
    <property type="match status" value="1"/>
</dbReference>
<dbReference type="PROSITE" id="PS50893">
    <property type="entry name" value="ABC_TRANSPORTER_2"/>
    <property type="match status" value="1"/>
</dbReference>
<reference evidence="5" key="4">
    <citation type="submission" date="2015-04" db="EMBL/GenBank/DDBJ databases">
        <title>Physiological reanalysis, assessment of diazotrophy, and genome sequences of multiple isolates of Streptomyces thermoautotrophicus.</title>
        <authorList>
            <person name="MacKellar D.C."/>
            <person name="Lieber L."/>
            <person name="Norman J."/>
            <person name="Bolger A."/>
            <person name="Tobin C."/>
            <person name="Murray J.W."/>
            <person name="Woodward J."/>
            <person name="Friesen M."/>
            <person name="Prell J."/>
        </authorList>
    </citation>
    <scope>NUCLEOTIDE SEQUENCE [LARGE SCALE GENOMIC DNA]</scope>
    <source>
        <strain evidence="5">H1</strain>
    </source>
</reference>
<dbReference type="PANTHER" id="PTHR42781">
    <property type="entry name" value="SPERMIDINE/PUTRESCINE IMPORT ATP-BINDING PROTEIN POTA"/>
    <property type="match status" value="1"/>
</dbReference>
<sequence>MGTVAIQLSNAVKAYGRNVVLAGLDLDVERGEFLAVLGPSGSGKSTLLRVLAGLEPLDGGELRWPDSPGTSPPIVATVFQQPLLMPWLTVRENVALGGRYRANRTRFDHQHVDELLALFGLADLADALPEELSGGQAQRVAVARAVAIRPQVLLLDEPFSALDPVTRRGLQAWLRDATRSLGLTVVLVTHDVDEALYLATRIALLDGSGTVAGWWRAVPVDDHEDLAGHPLRAELLASYPSELGTATRGAS</sequence>
<evidence type="ECO:0000256" key="2">
    <source>
        <dbReference type="ARBA" id="ARBA00022741"/>
    </source>
</evidence>
<keyword evidence="8" id="KW-1185">Reference proteome</keyword>
<protein>
    <submittedName>
        <fullName evidence="6">ABC transporter</fullName>
    </submittedName>
    <submittedName>
        <fullName evidence="5">Sulfate-transporting ATPase</fullName>
    </submittedName>
</protein>
<evidence type="ECO:0000313" key="9">
    <source>
        <dbReference type="Proteomes" id="UP000070598"/>
    </source>
</evidence>
<dbReference type="GO" id="GO:0016887">
    <property type="term" value="F:ATP hydrolysis activity"/>
    <property type="evidence" value="ECO:0007669"/>
    <property type="project" value="InterPro"/>
</dbReference>
<dbReference type="Pfam" id="PF00005">
    <property type="entry name" value="ABC_tran"/>
    <property type="match status" value="1"/>
</dbReference>
<dbReference type="EMBL" id="JYIK01001119">
    <property type="protein sequence ID" value="KWX05428.1"/>
    <property type="molecule type" value="Genomic_DNA"/>
</dbReference>
<dbReference type="InterPro" id="IPR050093">
    <property type="entry name" value="ABC_SmlMolc_Importer"/>
</dbReference>
<keyword evidence="1" id="KW-0813">Transport</keyword>